<dbReference type="Proteomes" id="UP000214747">
    <property type="component" value="Unassembled WGS sequence"/>
</dbReference>
<organism evidence="3 4">
    <name type="scientific">Herbaspirillum aquaticum</name>
    <dbReference type="NCBI Taxonomy" id="568783"/>
    <lineage>
        <taxon>Bacteria</taxon>
        <taxon>Pseudomonadati</taxon>
        <taxon>Pseudomonadota</taxon>
        <taxon>Betaproteobacteria</taxon>
        <taxon>Burkholderiales</taxon>
        <taxon>Oxalobacteraceae</taxon>
        <taxon>Herbaspirillum</taxon>
    </lineage>
</organism>
<feature type="domain" description="AB hydrolase-1" evidence="2">
    <location>
        <begin position="92"/>
        <end position="342"/>
    </location>
</feature>
<evidence type="ECO:0000256" key="1">
    <source>
        <dbReference type="SAM" id="SignalP"/>
    </source>
</evidence>
<dbReference type="PRINTS" id="PR00412">
    <property type="entry name" value="EPOXHYDRLASE"/>
</dbReference>
<dbReference type="InterPro" id="IPR000073">
    <property type="entry name" value="AB_hydrolase_1"/>
</dbReference>
<dbReference type="InterPro" id="IPR050266">
    <property type="entry name" value="AB_hydrolase_sf"/>
</dbReference>
<dbReference type="GO" id="GO:0047372">
    <property type="term" value="F:monoacylglycerol lipase activity"/>
    <property type="evidence" value="ECO:0007669"/>
    <property type="project" value="TreeGrafter"/>
</dbReference>
<accession>A0A225SM07</accession>
<evidence type="ECO:0000313" key="3">
    <source>
        <dbReference type="EMBL" id="OWY31983.1"/>
    </source>
</evidence>
<name>A0A225SM07_9BURK</name>
<dbReference type="PANTHER" id="PTHR43798">
    <property type="entry name" value="MONOACYLGLYCEROL LIPASE"/>
    <property type="match status" value="1"/>
</dbReference>
<evidence type="ECO:0000259" key="2">
    <source>
        <dbReference type="Pfam" id="PF00561"/>
    </source>
</evidence>
<dbReference type="RefSeq" id="WP_088757427.1">
    <property type="nucleotide sequence ID" value="NZ_NJGV01000032.1"/>
</dbReference>
<dbReference type="GO" id="GO:0016020">
    <property type="term" value="C:membrane"/>
    <property type="evidence" value="ECO:0007669"/>
    <property type="project" value="TreeGrafter"/>
</dbReference>
<dbReference type="SUPFAM" id="SSF53474">
    <property type="entry name" value="alpha/beta-Hydrolases"/>
    <property type="match status" value="1"/>
</dbReference>
<protein>
    <submittedName>
        <fullName evidence="3">Alpha/beta hydrolase</fullName>
    </submittedName>
</protein>
<gene>
    <name evidence="3" type="ORF">CEJ45_23550</name>
</gene>
<feature type="chain" id="PRO_5012420494" evidence="1">
    <location>
        <begin position="32"/>
        <end position="361"/>
    </location>
</feature>
<dbReference type="Gene3D" id="3.40.50.1820">
    <property type="entry name" value="alpha/beta hydrolase"/>
    <property type="match status" value="1"/>
</dbReference>
<dbReference type="InterPro" id="IPR000639">
    <property type="entry name" value="Epox_hydrolase-like"/>
</dbReference>
<comment type="caution">
    <text evidence="3">The sequence shown here is derived from an EMBL/GenBank/DDBJ whole genome shotgun (WGS) entry which is preliminary data.</text>
</comment>
<sequence length="361" mass="39639">MPFPHFLPRTKASLAATLFSLLAALPTLAPAANAANAAALPDRGDAPVYGPQLEGFDYRWPVSRYRFHSQRQDIEMAYLDVAPAAGSVPHGTVVLLHGKNFCAGTWEQTIDVLRHAGYRVIAPDQIGFCKSSKPEQYQFSFQQLAANTHALLDSLGIDQAILVGHSTGGMLAIRYALTYPQQTRQLVLVDPIGLEDWRAKGVPPVSVDQWYARELGTTAERIRNYERATYFSGQWSADYEPWVQMLAGMYRGPGKERVAWNSALLYDMILTQPVVYELKNLKTPTVLMIGDQDSTAIGKEFAPPELRAALGNYAVLGREAAAAIPHSTLVVFPGAGHAPQMQMPELFHAQLLKLLAPQGGR</sequence>
<dbReference type="PANTHER" id="PTHR43798:SF33">
    <property type="entry name" value="HYDROLASE, PUTATIVE (AFU_ORTHOLOGUE AFUA_2G14860)-RELATED"/>
    <property type="match status" value="1"/>
</dbReference>
<proteinExistence type="predicted"/>
<dbReference type="PRINTS" id="PR00111">
    <property type="entry name" value="ABHYDROLASE"/>
</dbReference>
<dbReference type="EMBL" id="NJGV01000032">
    <property type="protein sequence ID" value="OWY31983.1"/>
    <property type="molecule type" value="Genomic_DNA"/>
</dbReference>
<reference evidence="3 4" key="1">
    <citation type="journal article" date="2010" name="Int. J. Syst. Evol. Microbiol.">
        <title>Reclassification of Herbaspirillum putei as a later heterotypic synonym of Herbaspirillum huttiense, with the description of H. huttiense subsp. huttiense subsp. nov. and H. huttiense subsp. putei subsp. nov., comb. nov., and description of Herbaspirillum aquaticum sp. nov.</title>
        <authorList>
            <person name="Dobritsa A.P."/>
            <person name="Reddy M.C."/>
            <person name="Samadpour M."/>
        </authorList>
    </citation>
    <scope>NUCLEOTIDE SEQUENCE [LARGE SCALE GENOMIC DNA]</scope>
    <source>
        <strain evidence="3 4">IEH 4430</strain>
    </source>
</reference>
<evidence type="ECO:0000313" key="4">
    <source>
        <dbReference type="Proteomes" id="UP000214747"/>
    </source>
</evidence>
<dbReference type="AlphaFoldDB" id="A0A225SM07"/>
<dbReference type="Pfam" id="PF00561">
    <property type="entry name" value="Abhydrolase_1"/>
    <property type="match status" value="1"/>
</dbReference>
<dbReference type="GO" id="GO:0046464">
    <property type="term" value="P:acylglycerol catabolic process"/>
    <property type="evidence" value="ECO:0007669"/>
    <property type="project" value="TreeGrafter"/>
</dbReference>
<dbReference type="InterPro" id="IPR029058">
    <property type="entry name" value="AB_hydrolase_fold"/>
</dbReference>
<feature type="signal peptide" evidence="1">
    <location>
        <begin position="1"/>
        <end position="31"/>
    </location>
</feature>
<keyword evidence="3" id="KW-0378">Hydrolase</keyword>
<keyword evidence="4" id="KW-1185">Reference proteome</keyword>
<keyword evidence="1" id="KW-0732">Signal</keyword>